<protein>
    <submittedName>
        <fullName evidence="3">Uncharacterized protein</fullName>
    </submittedName>
</protein>
<organism evidence="2 3">
    <name type="scientific">Globodera rostochiensis</name>
    <name type="common">Golden nematode worm</name>
    <name type="synonym">Heterodera rostochiensis</name>
    <dbReference type="NCBI Taxonomy" id="31243"/>
    <lineage>
        <taxon>Eukaryota</taxon>
        <taxon>Metazoa</taxon>
        <taxon>Ecdysozoa</taxon>
        <taxon>Nematoda</taxon>
        <taxon>Chromadorea</taxon>
        <taxon>Rhabditida</taxon>
        <taxon>Tylenchina</taxon>
        <taxon>Tylenchomorpha</taxon>
        <taxon>Tylenchoidea</taxon>
        <taxon>Heteroderidae</taxon>
        <taxon>Heteroderinae</taxon>
        <taxon>Globodera</taxon>
    </lineage>
</organism>
<feature type="region of interest" description="Disordered" evidence="1">
    <location>
        <begin position="56"/>
        <end position="99"/>
    </location>
</feature>
<evidence type="ECO:0000313" key="3">
    <source>
        <dbReference type="WBParaSite" id="Gr19_v10_g12374.t1"/>
    </source>
</evidence>
<keyword evidence="2" id="KW-1185">Reference proteome</keyword>
<accession>A0A914H025</accession>
<feature type="compositionally biased region" description="Basic residues" evidence="1">
    <location>
        <begin position="75"/>
        <end position="86"/>
    </location>
</feature>
<dbReference type="WBParaSite" id="Gr19_v10_g12374.t1">
    <property type="protein sequence ID" value="Gr19_v10_g12374.t1"/>
    <property type="gene ID" value="Gr19_v10_g12374"/>
</dbReference>
<reference evidence="3" key="1">
    <citation type="submission" date="2022-11" db="UniProtKB">
        <authorList>
            <consortium name="WormBaseParasite"/>
        </authorList>
    </citation>
    <scope>IDENTIFICATION</scope>
</reference>
<sequence>MTKTIPTYRRREYLQLPTDEYGDDVLKTTSADDDNNFNENYGLLQMRDEFVASLMDDDTDSTNNNNYQPYPQQQHTKHHHHNHHKLYNTDFVVPQNGGE</sequence>
<evidence type="ECO:0000313" key="2">
    <source>
        <dbReference type="Proteomes" id="UP000887572"/>
    </source>
</evidence>
<proteinExistence type="predicted"/>
<dbReference type="AlphaFoldDB" id="A0A914H025"/>
<dbReference type="Proteomes" id="UP000887572">
    <property type="component" value="Unplaced"/>
</dbReference>
<name>A0A914H025_GLORO</name>
<evidence type="ECO:0000256" key="1">
    <source>
        <dbReference type="SAM" id="MobiDB-lite"/>
    </source>
</evidence>
<feature type="compositionally biased region" description="Low complexity" evidence="1">
    <location>
        <begin position="61"/>
        <end position="74"/>
    </location>
</feature>